<gene>
    <name evidence="1" type="ORF">SAMN05444165_5263</name>
</gene>
<dbReference type="AlphaFoldDB" id="A0A1N6KYB7"/>
<dbReference type="EMBL" id="FSRU01000002">
    <property type="protein sequence ID" value="SIO61538.1"/>
    <property type="molecule type" value="Genomic_DNA"/>
</dbReference>
<name>A0A1N6KYB7_9BURK</name>
<reference evidence="1 2" key="1">
    <citation type="submission" date="2016-11" db="EMBL/GenBank/DDBJ databases">
        <authorList>
            <person name="Jaros S."/>
            <person name="Januszkiewicz K."/>
            <person name="Wedrychowicz H."/>
        </authorList>
    </citation>
    <scope>NUCLEOTIDE SEQUENCE [LARGE SCALE GENOMIC DNA]</scope>
    <source>
        <strain evidence="1 2">GAS95</strain>
    </source>
</reference>
<evidence type="ECO:0000313" key="2">
    <source>
        <dbReference type="Proteomes" id="UP000185151"/>
    </source>
</evidence>
<protein>
    <submittedName>
        <fullName evidence="1">Uncharacterized protein</fullName>
    </submittedName>
</protein>
<accession>A0A1N6KYB7</accession>
<sequence length="122" mass="13568">MTPQQQNYFAIAYPLSFAPPSRTTIDCPRGWFDLLDELLYRLERHAEEACAAGEAVPVLTDIKETRGALSFQSSHDDPRSIAVIARAMSRSQQICSDCGAPATRRDGFYHVCVAHHRGGSWT</sequence>
<dbReference type="Proteomes" id="UP000185151">
    <property type="component" value="Unassembled WGS sequence"/>
</dbReference>
<organism evidence="1 2">
    <name type="scientific">Paraburkholderia phenazinium</name>
    <dbReference type="NCBI Taxonomy" id="60549"/>
    <lineage>
        <taxon>Bacteria</taxon>
        <taxon>Pseudomonadati</taxon>
        <taxon>Pseudomonadota</taxon>
        <taxon>Betaproteobacteria</taxon>
        <taxon>Burkholderiales</taxon>
        <taxon>Burkholderiaceae</taxon>
        <taxon>Paraburkholderia</taxon>
    </lineage>
</organism>
<evidence type="ECO:0000313" key="1">
    <source>
        <dbReference type="EMBL" id="SIO61538.1"/>
    </source>
</evidence>
<keyword evidence="2" id="KW-1185">Reference proteome</keyword>
<proteinExistence type="predicted"/>
<dbReference type="RefSeq" id="WP_074300271.1">
    <property type="nucleotide sequence ID" value="NZ_FSRU01000002.1"/>
</dbReference>